<keyword evidence="3" id="KW-1185">Reference proteome</keyword>
<feature type="transmembrane region" description="Helical" evidence="1">
    <location>
        <begin position="158"/>
        <end position="178"/>
    </location>
</feature>
<comment type="caution">
    <text evidence="2">The sequence shown here is derived from an EMBL/GenBank/DDBJ whole genome shotgun (WGS) entry which is preliminary data.</text>
</comment>
<evidence type="ECO:0000256" key="1">
    <source>
        <dbReference type="SAM" id="Phobius"/>
    </source>
</evidence>
<dbReference type="EMBL" id="VIVN01000001">
    <property type="protein sequence ID" value="TWE08198.1"/>
    <property type="molecule type" value="Genomic_DNA"/>
</dbReference>
<gene>
    <name evidence="2" type="ORF">FB550_101213</name>
</gene>
<protein>
    <submittedName>
        <fullName evidence="2">Uncharacterized protein</fullName>
    </submittedName>
</protein>
<feature type="transmembrane region" description="Helical" evidence="1">
    <location>
        <begin position="28"/>
        <end position="50"/>
    </location>
</feature>
<name>A0A561DXV5_9BACI</name>
<evidence type="ECO:0000313" key="2">
    <source>
        <dbReference type="EMBL" id="TWE08198.1"/>
    </source>
</evidence>
<organism evidence="2 3">
    <name type="scientific">Neobacillus bataviensis</name>
    <dbReference type="NCBI Taxonomy" id="220685"/>
    <lineage>
        <taxon>Bacteria</taxon>
        <taxon>Bacillati</taxon>
        <taxon>Bacillota</taxon>
        <taxon>Bacilli</taxon>
        <taxon>Bacillales</taxon>
        <taxon>Bacillaceae</taxon>
        <taxon>Neobacillus</taxon>
    </lineage>
</organism>
<dbReference type="RefSeq" id="WP_144561927.1">
    <property type="nucleotide sequence ID" value="NZ_VIVN01000001.1"/>
</dbReference>
<reference evidence="2 3" key="1">
    <citation type="submission" date="2019-06" db="EMBL/GenBank/DDBJ databases">
        <title>Sorghum-associated microbial communities from plants grown in Nebraska, USA.</title>
        <authorList>
            <person name="Schachtman D."/>
        </authorList>
    </citation>
    <scope>NUCLEOTIDE SEQUENCE [LARGE SCALE GENOMIC DNA]</scope>
    <source>
        <strain evidence="2 3">2482</strain>
    </source>
</reference>
<keyword evidence="1" id="KW-0472">Membrane</keyword>
<dbReference type="AlphaFoldDB" id="A0A561DXV5"/>
<proteinExistence type="predicted"/>
<accession>A0A561DXV5</accession>
<feature type="transmembrane region" description="Helical" evidence="1">
    <location>
        <begin position="117"/>
        <end position="138"/>
    </location>
</feature>
<feature type="transmembrane region" description="Helical" evidence="1">
    <location>
        <begin position="92"/>
        <end position="110"/>
    </location>
</feature>
<sequence>MRFIKWTVKVFKKKHEITVGPYTKNMKLVVGSLLGAIAAILQSAGLMGGIGYAFSIMATGPIVLSTIISIRIGLLTYAVTTLLLIILQPSEVLVFLFTTGVLGISLGIGFKLYNTGTVVSLMGGTFLTAGILILLYLFQFPVLGPLVSSKVSGTVGLGVFLFGLFYSWIWMNLCIVGMKHLNKVMVRKLLIEKDESSCR</sequence>
<evidence type="ECO:0000313" key="3">
    <source>
        <dbReference type="Proteomes" id="UP000319671"/>
    </source>
</evidence>
<keyword evidence="1" id="KW-0812">Transmembrane</keyword>
<dbReference type="Proteomes" id="UP000319671">
    <property type="component" value="Unassembled WGS sequence"/>
</dbReference>
<keyword evidence="1" id="KW-1133">Transmembrane helix</keyword>
<feature type="transmembrane region" description="Helical" evidence="1">
    <location>
        <begin position="62"/>
        <end position="86"/>
    </location>
</feature>